<keyword evidence="1" id="KW-0472">Membrane</keyword>
<organism evidence="2 3">
    <name type="scientific">Dankookia rubra</name>
    <dbReference type="NCBI Taxonomy" id="1442381"/>
    <lineage>
        <taxon>Bacteria</taxon>
        <taxon>Pseudomonadati</taxon>
        <taxon>Pseudomonadota</taxon>
        <taxon>Alphaproteobacteria</taxon>
        <taxon>Acetobacterales</taxon>
        <taxon>Roseomonadaceae</taxon>
        <taxon>Dankookia</taxon>
    </lineage>
</organism>
<name>A0A4R5QDX3_9PROT</name>
<dbReference type="Proteomes" id="UP000295096">
    <property type="component" value="Unassembled WGS sequence"/>
</dbReference>
<feature type="transmembrane region" description="Helical" evidence="1">
    <location>
        <begin position="36"/>
        <end position="58"/>
    </location>
</feature>
<dbReference type="AlphaFoldDB" id="A0A4R5QDX3"/>
<proteinExistence type="predicted"/>
<evidence type="ECO:0000313" key="3">
    <source>
        <dbReference type="Proteomes" id="UP000295096"/>
    </source>
</evidence>
<accession>A0A4R5QDX3</accession>
<protein>
    <submittedName>
        <fullName evidence="2">Uncharacterized protein</fullName>
    </submittedName>
</protein>
<reference evidence="2 3" key="1">
    <citation type="journal article" date="2016" name="J. Microbiol.">
        <title>Dankookia rubra gen. nov., sp. nov., an alphaproteobacterium isolated from sediment of a shallow stream.</title>
        <authorList>
            <person name="Kim W.H."/>
            <person name="Kim D.H."/>
            <person name="Kang K."/>
            <person name="Ahn T.Y."/>
        </authorList>
    </citation>
    <scope>NUCLEOTIDE SEQUENCE [LARGE SCALE GENOMIC DNA]</scope>
    <source>
        <strain evidence="2 3">JCM30602</strain>
    </source>
</reference>
<dbReference type="RefSeq" id="WP_133290033.1">
    <property type="nucleotide sequence ID" value="NZ_SMSJ01000025.1"/>
</dbReference>
<sequence length="60" mass="6646">MSASVFSLVIWLLIGTLLFGRITLGHLPDDIDGLPRFIICILAGFLAASMLLRFVVWLTQ</sequence>
<keyword evidence="1" id="KW-0812">Transmembrane</keyword>
<dbReference type="EMBL" id="SMSJ01000025">
    <property type="protein sequence ID" value="TDH61166.1"/>
    <property type="molecule type" value="Genomic_DNA"/>
</dbReference>
<comment type="caution">
    <text evidence="2">The sequence shown here is derived from an EMBL/GenBank/DDBJ whole genome shotgun (WGS) entry which is preliminary data.</text>
</comment>
<evidence type="ECO:0000256" key="1">
    <source>
        <dbReference type="SAM" id="Phobius"/>
    </source>
</evidence>
<gene>
    <name evidence="2" type="ORF">E2C06_18170</name>
</gene>
<keyword evidence="3" id="KW-1185">Reference proteome</keyword>
<keyword evidence="1" id="KW-1133">Transmembrane helix</keyword>
<evidence type="ECO:0000313" key="2">
    <source>
        <dbReference type="EMBL" id="TDH61166.1"/>
    </source>
</evidence>